<dbReference type="eggNOG" id="COG2207">
    <property type="taxonomic scope" value="Bacteria"/>
</dbReference>
<dbReference type="InterPro" id="IPR018062">
    <property type="entry name" value="HTH_AraC-typ_CS"/>
</dbReference>
<dbReference type="GO" id="GO:0043565">
    <property type="term" value="F:sequence-specific DNA binding"/>
    <property type="evidence" value="ECO:0007669"/>
    <property type="project" value="InterPro"/>
</dbReference>
<dbReference type="Gene3D" id="1.10.10.60">
    <property type="entry name" value="Homeodomain-like"/>
    <property type="match status" value="1"/>
</dbReference>
<proteinExistence type="predicted"/>
<dbReference type="Pfam" id="PF12833">
    <property type="entry name" value="HTH_18"/>
    <property type="match status" value="1"/>
</dbReference>
<dbReference type="EMBL" id="AAUW01000021">
    <property type="protein sequence ID" value="EAV41360.1"/>
    <property type="molecule type" value="Genomic_DNA"/>
</dbReference>
<dbReference type="GO" id="GO:0003700">
    <property type="term" value="F:DNA-binding transcription factor activity"/>
    <property type="evidence" value="ECO:0007669"/>
    <property type="project" value="InterPro"/>
</dbReference>
<gene>
    <name evidence="5" type="ORF">SIAM614_01179</name>
</gene>
<keyword evidence="3" id="KW-0804">Transcription</keyword>
<dbReference type="AlphaFoldDB" id="A0P0P6"/>
<dbReference type="PROSITE" id="PS01124">
    <property type="entry name" value="HTH_ARAC_FAMILY_2"/>
    <property type="match status" value="1"/>
</dbReference>
<dbReference type="PANTHER" id="PTHR43280">
    <property type="entry name" value="ARAC-FAMILY TRANSCRIPTIONAL REGULATOR"/>
    <property type="match status" value="1"/>
</dbReference>
<organism evidence="5 6">
    <name type="scientific">Roseibium aggregatum (strain ATCC 25650 / DSM 13394 / JCM 20685 / NBRC 16684 / NCIMB 2208 / IAM 12614 / B1)</name>
    <name type="common">Stappia aggregata</name>
    <dbReference type="NCBI Taxonomy" id="384765"/>
    <lineage>
        <taxon>Bacteria</taxon>
        <taxon>Pseudomonadati</taxon>
        <taxon>Pseudomonadota</taxon>
        <taxon>Alphaproteobacteria</taxon>
        <taxon>Hyphomicrobiales</taxon>
        <taxon>Stappiaceae</taxon>
        <taxon>Roseibium</taxon>
    </lineage>
</organism>
<dbReference type="SMART" id="SM00342">
    <property type="entry name" value="HTH_ARAC"/>
    <property type="match status" value="1"/>
</dbReference>
<dbReference type="InterPro" id="IPR020449">
    <property type="entry name" value="Tscrpt_reg_AraC-type_HTH"/>
</dbReference>
<dbReference type="PRINTS" id="PR00032">
    <property type="entry name" value="HTHARAC"/>
</dbReference>
<evidence type="ECO:0000259" key="4">
    <source>
        <dbReference type="PROSITE" id="PS01124"/>
    </source>
</evidence>
<sequence length="339" mass="37464">MQELLRPNRFSTAILEKDRQFSFWRDLLFPLMDVAPVAPGGEGFRASGRSFDLGVAQVVALKSEAMRFTRSGAHSDASANYWCLTILKRGTLLNRVGDNIVEVTPGTILINSLADTFSGKSSRLECINLLLNRDFFFDMEANIDALVNTRLQGPAARILSEFVLNSEKLFPALTVAETSLWIETFSLLLGAVTRQARENPHQASTAGSRDRASVVLNYIRDNLHSPTLGATSICQALRMSRRQLYYLLAPYGGVAKLITRKRLIAACKALASTGESRLISTVAYSLGFSNHAVFCKQFREEFGFSPSDARDASICGYLPRKSPPNSLFDWLTDGAAHRQ</sequence>
<evidence type="ECO:0000313" key="6">
    <source>
        <dbReference type="Proteomes" id="UP000004848"/>
    </source>
</evidence>
<keyword evidence="1" id="KW-0805">Transcription regulation</keyword>
<dbReference type="PROSITE" id="PS00041">
    <property type="entry name" value="HTH_ARAC_FAMILY_1"/>
    <property type="match status" value="1"/>
</dbReference>
<evidence type="ECO:0000256" key="1">
    <source>
        <dbReference type="ARBA" id="ARBA00023015"/>
    </source>
</evidence>
<dbReference type="PANTHER" id="PTHR43280:SF31">
    <property type="entry name" value="TRANSCRIPTIONAL REGULATORY PROTEIN"/>
    <property type="match status" value="1"/>
</dbReference>
<reference evidence="5 6" key="1">
    <citation type="submission" date="2006-05" db="EMBL/GenBank/DDBJ databases">
        <authorList>
            <person name="King G."/>
            <person name="Ferriera S."/>
            <person name="Johnson J."/>
            <person name="Kravitz S."/>
            <person name="Beeson K."/>
            <person name="Sutton G."/>
            <person name="Rogers Y.-H."/>
            <person name="Friedman R."/>
            <person name="Frazier M."/>
            <person name="Venter J.C."/>
        </authorList>
    </citation>
    <scope>NUCLEOTIDE SEQUENCE [LARGE SCALE GENOMIC DNA]</scope>
    <source>
        <strain evidence="6">ATCC 25650 / DSM 13394 / JCM 20685 / NBRC 16684 / NCIMB 2208 / IAM 12614 / B1</strain>
    </source>
</reference>
<dbReference type="InterPro" id="IPR009057">
    <property type="entry name" value="Homeodomain-like_sf"/>
</dbReference>
<name>A0P0P6_ROSAI</name>
<evidence type="ECO:0000313" key="5">
    <source>
        <dbReference type="EMBL" id="EAV41360.1"/>
    </source>
</evidence>
<evidence type="ECO:0000256" key="2">
    <source>
        <dbReference type="ARBA" id="ARBA00023125"/>
    </source>
</evidence>
<dbReference type="SUPFAM" id="SSF46689">
    <property type="entry name" value="Homeodomain-like"/>
    <property type="match status" value="1"/>
</dbReference>
<keyword evidence="2" id="KW-0238">DNA-binding</keyword>
<comment type="caution">
    <text evidence="5">The sequence shown here is derived from an EMBL/GenBank/DDBJ whole genome shotgun (WGS) entry which is preliminary data.</text>
</comment>
<protein>
    <submittedName>
        <fullName evidence="5">Transcriptional regulator</fullName>
    </submittedName>
</protein>
<accession>A0P0P6</accession>
<dbReference type="InterPro" id="IPR018060">
    <property type="entry name" value="HTH_AraC"/>
</dbReference>
<dbReference type="Proteomes" id="UP000004848">
    <property type="component" value="Unassembled WGS sequence"/>
</dbReference>
<feature type="domain" description="HTH araC/xylS-type" evidence="4">
    <location>
        <begin position="213"/>
        <end position="312"/>
    </location>
</feature>
<evidence type="ECO:0000256" key="3">
    <source>
        <dbReference type="ARBA" id="ARBA00023163"/>
    </source>
</evidence>